<protein>
    <submittedName>
        <fullName evidence="1">Uncharacterized protein</fullName>
    </submittedName>
</protein>
<organism evidence="1">
    <name type="scientific">Zea mays</name>
    <name type="common">Maize</name>
    <dbReference type="NCBI Taxonomy" id="4577"/>
    <lineage>
        <taxon>Eukaryota</taxon>
        <taxon>Viridiplantae</taxon>
        <taxon>Streptophyta</taxon>
        <taxon>Embryophyta</taxon>
        <taxon>Tracheophyta</taxon>
        <taxon>Spermatophyta</taxon>
        <taxon>Magnoliopsida</taxon>
        <taxon>Liliopsida</taxon>
        <taxon>Poales</taxon>
        <taxon>Poaceae</taxon>
        <taxon>PACMAD clade</taxon>
        <taxon>Panicoideae</taxon>
        <taxon>Andropogonodae</taxon>
        <taxon>Andropogoneae</taxon>
        <taxon>Tripsacinae</taxon>
        <taxon>Zea</taxon>
    </lineage>
</organism>
<accession>B6TTK6</accession>
<evidence type="ECO:0000313" key="1">
    <source>
        <dbReference type="EMBL" id="ACG40439.1"/>
    </source>
</evidence>
<proteinExistence type="evidence at transcript level"/>
<dbReference type="EMBL" id="EU971842">
    <property type="protein sequence ID" value="ACG43960.1"/>
    <property type="molecule type" value="mRNA"/>
</dbReference>
<dbReference type="EMBL" id="EU968321">
    <property type="protein sequence ID" value="ACG40439.1"/>
    <property type="molecule type" value="mRNA"/>
</dbReference>
<reference evidence="1" key="1">
    <citation type="journal article" date="2009" name="Plant Mol. Biol.">
        <title>Insights into corn genes derived from large-scale cDNA sequencing.</title>
        <authorList>
            <person name="Alexandrov N.N."/>
            <person name="Brover V.V."/>
            <person name="Freidin S."/>
            <person name="Troukhan M.E."/>
            <person name="Tatarinova T.V."/>
            <person name="Zhang H."/>
            <person name="Swaller T.J."/>
            <person name="Lu Y.P."/>
            <person name="Bouck J."/>
            <person name="Flavell R.B."/>
            <person name="Feldmann K.A."/>
        </authorList>
    </citation>
    <scope>NUCLEOTIDE SEQUENCE</scope>
</reference>
<name>B6TTK6_MAIZE</name>
<dbReference type="AlphaFoldDB" id="B6TTK6"/>
<sequence>MMKSRRNPFSESEIRNWCFQIFQDLIYMH</sequence>